<dbReference type="KEGG" id="clec:106667206"/>
<evidence type="ECO:0000259" key="13">
    <source>
        <dbReference type="PROSITE" id="PS50195"/>
    </source>
</evidence>
<keyword evidence="11" id="KW-0175">Coiled coil</keyword>
<evidence type="ECO:0000256" key="12">
    <source>
        <dbReference type="SAM" id="MobiDB-lite"/>
    </source>
</evidence>
<dbReference type="GO" id="GO:0034498">
    <property type="term" value="P:early endosome to Golgi transport"/>
    <property type="evidence" value="ECO:0007669"/>
    <property type="project" value="TreeGrafter"/>
</dbReference>
<evidence type="ECO:0000256" key="6">
    <source>
        <dbReference type="ARBA" id="ARBA00022490"/>
    </source>
</evidence>
<accession>A0A8I6THX3</accession>
<evidence type="ECO:0000313" key="14">
    <source>
        <dbReference type="EnsemblMetazoa" id="XP_014250504.1"/>
    </source>
</evidence>
<evidence type="ECO:0000256" key="11">
    <source>
        <dbReference type="SAM" id="Coils"/>
    </source>
</evidence>
<dbReference type="EnsemblMetazoa" id="XM_014395018.2">
    <property type="protein sequence ID" value="XP_014250504.1"/>
    <property type="gene ID" value="LOC106667206"/>
</dbReference>
<dbReference type="GO" id="GO:0098796">
    <property type="term" value="C:membrane protein complex"/>
    <property type="evidence" value="ECO:0007669"/>
    <property type="project" value="UniProtKB-ARBA"/>
</dbReference>
<dbReference type="RefSeq" id="XP_014250504.1">
    <property type="nucleotide sequence ID" value="XM_014395018.2"/>
</dbReference>
<dbReference type="Gene3D" id="3.30.1520.10">
    <property type="entry name" value="Phox-like domain"/>
    <property type="match status" value="1"/>
</dbReference>
<dbReference type="OrthoDB" id="271164at2759"/>
<evidence type="ECO:0000313" key="15">
    <source>
        <dbReference type="Proteomes" id="UP000494040"/>
    </source>
</evidence>
<feature type="region of interest" description="Disordered" evidence="12">
    <location>
        <begin position="49"/>
        <end position="83"/>
    </location>
</feature>
<keyword evidence="9" id="KW-0333">Golgi apparatus</keyword>
<dbReference type="CDD" id="cd07623">
    <property type="entry name" value="BAR_SNX1_2"/>
    <property type="match status" value="1"/>
</dbReference>
<dbReference type="InterPro" id="IPR027267">
    <property type="entry name" value="AH/BAR_dom_sf"/>
</dbReference>
<keyword evidence="8" id="KW-0653">Protein transport</keyword>
<comment type="similarity">
    <text evidence="4">Belongs to the sorting nexin family.</text>
</comment>
<evidence type="ECO:0000256" key="1">
    <source>
        <dbReference type="ARBA" id="ARBA00004287"/>
    </source>
</evidence>
<evidence type="ECO:0000256" key="7">
    <source>
        <dbReference type="ARBA" id="ARBA00022553"/>
    </source>
</evidence>
<evidence type="ECO:0000256" key="4">
    <source>
        <dbReference type="ARBA" id="ARBA00010883"/>
    </source>
</evidence>
<evidence type="ECO:0000256" key="5">
    <source>
        <dbReference type="ARBA" id="ARBA00022448"/>
    </source>
</evidence>
<dbReference type="Pfam" id="PF09325">
    <property type="entry name" value="Vps5"/>
    <property type="match status" value="1"/>
</dbReference>
<feature type="coiled-coil region" evidence="11">
    <location>
        <begin position="401"/>
        <end position="428"/>
    </location>
</feature>
<dbReference type="Proteomes" id="UP000494040">
    <property type="component" value="Unassembled WGS sequence"/>
</dbReference>
<evidence type="ECO:0000256" key="2">
    <source>
        <dbReference type="ARBA" id="ARBA00004496"/>
    </source>
</evidence>
<protein>
    <recommendedName>
        <fullName evidence="13">PX domain-containing protein</fullName>
    </recommendedName>
</protein>
<dbReference type="CTD" id="6642"/>
<dbReference type="OMA" id="LWETFLM"/>
<evidence type="ECO:0000256" key="8">
    <source>
        <dbReference type="ARBA" id="ARBA00022927"/>
    </source>
</evidence>
<keyword evidence="6" id="KW-0963">Cytoplasm</keyword>
<dbReference type="CDD" id="cd06859">
    <property type="entry name" value="PX_SNX1_2_like"/>
    <property type="match status" value="1"/>
</dbReference>
<organism evidence="14 15">
    <name type="scientific">Cimex lectularius</name>
    <name type="common">Bed bug</name>
    <name type="synonym">Acanthia lectularia</name>
    <dbReference type="NCBI Taxonomy" id="79782"/>
    <lineage>
        <taxon>Eukaryota</taxon>
        <taxon>Metazoa</taxon>
        <taxon>Ecdysozoa</taxon>
        <taxon>Arthropoda</taxon>
        <taxon>Hexapoda</taxon>
        <taxon>Insecta</taxon>
        <taxon>Pterygota</taxon>
        <taxon>Neoptera</taxon>
        <taxon>Paraneoptera</taxon>
        <taxon>Hemiptera</taxon>
        <taxon>Heteroptera</taxon>
        <taxon>Panheteroptera</taxon>
        <taxon>Cimicomorpha</taxon>
        <taxon>Cimicidae</taxon>
        <taxon>Cimex</taxon>
    </lineage>
</organism>
<dbReference type="GO" id="GO:0005829">
    <property type="term" value="C:cytosol"/>
    <property type="evidence" value="ECO:0007669"/>
    <property type="project" value="GOC"/>
</dbReference>
<feature type="domain" description="PX" evidence="13">
    <location>
        <begin position="95"/>
        <end position="226"/>
    </location>
</feature>
<name>A0A8I6THX3_CIMLE</name>
<dbReference type="GO" id="GO:0010008">
    <property type="term" value="C:endosome membrane"/>
    <property type="evidence" value="ECO:0007669"/>
    <property type="project" value="TreeGrafter"/>
</dbReference>
<dbReference type="GO" id="GO:0005794">
    <property type="term" value="C:Golgi apparatus"/>
    <property type="evidence" value="ECO:0007669"/>
    <property type="project" value="UniProtKB-SubCell"/>
</dbReference>
<dbReference type="Gene3D" id="1.20.1270.60">
    <property type="entry name" value="Arfaptin homology (AH) domain/BAR domain"/>
    <property type="match status" value="1"/>
</dbReference>
<dbReference type="PANTHER" id="PTHR10555:SF170">
    <property type="entry name" value="FI18122P1"/>
    <property type="match status" value="1"/>
</dbReference>
<keyword evidence="15" id="KW-1185">Reference proteome</keyword>
<dbReference type="FunFam" id="1.20.1270.60:FF:000022">
    <property type="entry name" value="Sorting nexin 3 protein"/>
    <property type="match status" value="1"/>
</dbReference>
<dbReference type="GO" id="GO:0015031">
    <property type="term" value="P:protein transport"/>
    <property type="evidence" value="ECO:0007669"/>
    <property type="project" value="UniProtKB-KW"/>
</dbReference>
<dbReference type="Pfam" id="PF00787">
    <property type="entry name" value="PX"/>
    <property type="match status" value="1"/>
</dbReference>
<evidence type="ECO:0000256" key="3">
    <source>
        <dbReference type="ARBA" id="ARBA00004555"/>
    </source>
</evidence>
<evidence type="ECO:0000256" key="10">
    <source>
        <dbReference type="ARBA" id="ARBA00023136"/>
    </source>
</evidence>
<sequence length="477" mass="54774">MSQPPPLLDSVDIFDANEDSEDLFSSAIDDKLETKSCLNPLPELPTLQLSVDKSPISSPIEEVSEEPEEVQVSPPAQKKQSPRLKIQNGEIEDHHFINISIKDSSKQGDGMAAYIVYKVETNTNIPTFRKNSFCVHRRFSDFLGLHDKLVEKYLRTGRIIPPAPQKSVIGMTKIKMSGQVEQPSSNEFVERRRASLERYLQRTAAHPTLCMDSEFKEFLTNENELPRATNTSTLSGAGMIRWFNKVGETVNKITYKMDENDLWFEEKTQEIECLENGLRKLHSSVECLVLARKDLASYTGALAKTMAMLSSCEEHGLLASSLARLHELQEKVENLHNEQSNSDFSVLCELLKDYISLIGAIKCVFHERVKVYQHWNHSLQMLNKKREYKAKMELSNRSDKGNVAANEITEWEAKVERCEEEFNSISKMIKKEMESFSDTRIKEFKSVFIKYMEQQMRHQMQLIEYWEAFLPDAKAIA</sequence>
<reference evidence="14" key="1">
    <citation type="submission" date="2022-01" db="UniProtKB">
        <authorList>
            <consortium name="EnsemblMetazoa"/>
        </authorList>
    </citation>
    <scope>IDENTIFICATION</scope>
</reference>
<dbReference type="FunFam" id="3.30.1520.10:FF:000016">
    <property type="entry name" value="Sorting nexin 2"/>
    <property type="match status" value="1"/>
</dbReference>
<dbReference type="SUPFAM" id="SSF64268">
    <property type="entry name" value="PX domain"/>
    <property type="match status" value="1"/>
</dbReference>
<dbReference type="SUPFAM" id="SSF103657">
    <property type="entry name" value="BAR/IMD domain-like"/>
    <property type="match status" value="1"/>
</dbReference>
<keyword evidence="10" id="KW-0472">Membrane</keyword>
<comment type="subcellular location">
    <subcellularLocation>
        <location evidence="2">Cytoplasm</location>
    </subcellularLocation>
    <subcellularLocation>
        <location evidence="3">Golgi apparatus</location>
    </subcellularLocation>
    <subcellularLocation>
        <location evidence="1">Membrane</location>
        <topology evidence="1">Peripheral membrane protein</topology>
        <orientation evidence="1">Cytoplasmic side</orientation>
    </subcellularLocation>
</comment>
<evidence type="ECO:0000256" key="9">
    <source>
        <dbReference type="ARBA" id="ARBA00023034"/>
    </source>
</evidence>
<dbReference type="GeneID" id="106667206"/>
<keyword evidence="5" id="KW-0813">Transport</keyword>
<dbReference type="PROSITE" id="PS50195">
    <property type="entry name" value="PX"/>
    <property type="match status" value="1"/>
</dbReference>
<proteinExistence type="inferred from homology"/>
<dbReference type="InterPro" id="IPR001683">
    <property type="entry name" value="PX_dom"/>
</dbReference>
<dbReference type="GO" id="GO:0035091">
    <property type="term" value="F:phosphatidylinositol binding"/>
    <property type="evidence" value="ECO:0007669"/>
    <property type="project" value="InterPro"/>
</dbReference>
<dbReference type="SMART" id="SM00312">
    <property type="entry name" value="PX"/>
    <property type="match status" value="1"/>
</dbReference>
<dbReference type="PANTHER" id="PTHR10555">
    <property type="entry name" value="SORTING NEXIN"/>
    <property type="match status" value="1"/>
</dbReference>
<dbReference type="InterPro" id="IPR015404">
    <property type="entry name" value="Vps5_C"/>
</dbReference>
<dbReference type="AlphaFoldDB" id="A0A8I6THX3"/>
<keyword evidence="7" id="KW-0597">Phosphoprotein</keyword>
<dbReference type="InterPro" id="IPR036871">
    <property type="entry name" value="PX_dom_sf"/>
</dbReference>